<keyword evidence="3" id="KW-0067">ATP-binding</keyword>
<comment type="similarity">
    <text evidence="1">Belongs to the GSP E family.</text>
</comment>
<dbReference type="Proteomes" id="UP000664417">
    <property type="component" value="Unassembled WGS sequence"/>
</dbReference>
<dbReference type="SUPFAM" id="SSF52540">
    <property type="entry name" value="P-loop containing nucleoside triphosphate hydrolases"/>
    <property type="match status" value="1"/>
</dbReference>
<dbReference type="AlphaFoldDB" id="A0A8J7QEW2"/>
<dbReference type="GO" id="GO:0016887">
    <property type="term" value="F:ATP hydrolysis activity"/>
    <property type="evidence" value="ECO:0007669"/>
    <property type="project" value="TreeGrafter"/>
</dbReference>
<dbReference type="Gene3D" id="3.30.450.40">
    <property type="match status" value="1"/>
</dbReference>
<dbReference type="PROSITE" id="PS00662">
    <property type="entry name" value="T2SP_E"/>
    <property type="match status" value="1"/>
</dbReference>
<evidence type="ECO:0000256" key="2">
    <source>
        <dbReference type="ARBA" id="ARBA00022741"/>
    </source>
</evidence>
<dbReference type="Pfam" id="PF00437">
    <property type="entry name" value="T2SSE"/>
    <property type="match status" value="1"/>
</dbReference>
<feature type="domain" description="Bacterial type II secretion system protein E" evidence="4">
    <location>
        <begin position="584"/>
        <end position="598"/>
    </location>
</feature>
<dbReference type="InterPro" id="IPR003018">
    <property type="entry name" value="GAF"/>
</dbReference>
<evidence type="ECO:0000313" key="5">
    <source>
        <dbReference type="EMBL" id="MBO1319496.1"/>
    </source>
</evidence>
<keyword evidence="2" id="KW-0547">Nucleotide-binding</keyword>
<dbReference type="RefSeq" id="WP_207859370.1">
    <property type="nucleotide sequence ID" value="NZ_JAFREP010000012.1"/>
</dbReference>
<dbReference type="InterPro" id="IPR027417">
    <property type="entry name" value="P-loop_NTPase"/>
</dbReference>
<dbReference type="Gene3D" id="3.30.300.160">
    <property type="entry name" value="Type II secretion system, protein E, N-terminal domain"/>
    <property type="match status" value="1"/>
</dbReference>
<dbReference type="CDD" id="cd01129">
    <property type="entry name" value="PulE-GspE-like"/>
    <property type="match status" value="1"/>
</dbReference>
<dbReference type="SUPFAM" id="SSF160246">
    <property type="entry name" value="EspE N-terminal domain-like"/>
    <property type="match status" value="1"/>
</dbReference>
<name>A0A8J7QEW2_9BACT</name>
<dbReference type="SUPFAM" id="SSF55781">
    <property type="entry name" value="GAF domain-like"/>
    <property type="match status" value="1"/>
</dbReference>
<dbReference type="GO" id="GO:0005524">
    <property type="term" value="F:ATP binding"/>
    <property type="evidence" value="ECO:0007669"/>
    <property type="project" value="UniProtKB-KW"/>
</dbReference>
<dbReference type="InterPro" id="IPR037257">
    <property type="entry name" value="T2SS_E_N_sf"/>
</dbReference>
<dbReference type="SMART" id="SM00382">
    <property type="entry name" value="AAA"/>
    <property type="match status" value="1"/>
</dbReference>
<dbReference type="Pfam" id="PF05157">
    <property type="entry name" value="MshEN"/>
    <property type="match status" value="1"/>
</dbReference>
<gene>
    <name evidence="5" type="primary">tadA</name>
    <name evidence="5" type="ORF">J3U88_13560</name>
</gene>
<dbReference type="InterPro" id="IPR007831">
    <property type="entry name" value="T2SS_GspE_N"/>
</dbReference>
<dbReference type="InterPro" id="IPR001482">
    <property type="entry name" value="T2SS/T4SS_dom"/>
</dbReference>
<dbReference type="EMBL" id="JAFREP010000012">
    <property type="protein sequence ID" value="MBO1319496.1"/>
    <property type="molecule type" value="Genomic_DNA"/>
</dbReference>
<comment type="caution">
    <text evidence="5">The sequence shown here is derived from an EMBL/GenBank/DDBJ whole genome shotgun (WGS) entry which is preliminary data.</text>
</comment>
<dbReference type="InterPro" id="IPR029016">
    <property type="entry name" value="GAF-like_dom_sf"/>
</dbReference>
<reference evidence="5" key="1">
    <citation type="submission" date="2021-03" db="EMBL/GenBank/DDBJ databases">
        <authorList>
            <person name="Wang G."/>
        </authorList>
    </citation>
    <scope>NUCLEOTIDE SEQUENCE</scope>
    <source>
        <strain evidence="5">KCTC 12899</strain>
    </source>
</reference>
<keyword evidence="6" id="KW-1185">Reference proteome</keyword>
<evidence type="ECO:0000256" key="1">
    <source>
        <dbReference type="ARBA" id="ARBA00006611"/>
    </source>
</evidence>
<organism evidence="5 6">
    <name type="scientific">Acanthopleuribacter pedis</name>
    <dbReference type="NCBI Taxonomy" id="442870"/>
    <lineage>
        <taxon>Bacteria</taxon>
        <taxon>Pseudomonadati</taxon>
        <taxon>Acidobacteriota</taxon>
        <taxon>Holophagae</taxon>
        <taxon>Acanthopleuribacterales</taxon>
        <taxon>Acanthopleuribacteraceae</taxon>
        <taxon>Acanthopleuribacter</taxon>
    </lineage>
</organism>
<proteinExistence type="inferred from homology"/>
<accession>A0A8J7QEW2</accession>
<dbReference type="Gene3D" id="3.30.450.90">
    <property type="match status" value="1"/>
</dbReference>
<evidence type="ECO:0000256" key="3">
    <source>
        <dbReference type="ARBA" id="ARBA00022840"/>
    </source>
</evidence>
<dbReference type="Gene3D" id="3.40.50.300">
    <property type="entry name" value="P-loop containing nucleotide triphosphate hydrolases"/>
    <property type="match status" value="1"/>
</dbReference>
<dbReference type="SMART" id="SM00065">
    <property type="entry name" value="GAF"/>
    <property type="match status" value="1"/>
</dbReference>
<sequence length="777" mass="86252">MAVREPQSLQGELTFQTQLNAVNQEIHAAPDISTILATMSEPIAKLLNAERITIFAVDTKHDRLFSIKFGSYPRQIIRVAKDTNSLAGFTAVARQTINIANVYDAASLKAIHPQLRFDGRWDKATGFRTRQVLAVPLLFEKRLLGVLQVINNRAEPEAAFPDKVVVGARHLASTLAIAFFNQNKCRRAEGGRRRLYGDLVDGGLLTEEQLEEAVTHARVNHQCLGRHLMNRYKLDKSQLTQSLQDFYSVPAFAWDGEAKMPADLVERVKMDFWRKHGCAPIARQGGVMQVAVVDPFDLNKIDLIKSVNLAPRLEVHVALLGDIQDYLNQSYGVTAESEDDPVVEENEFAEILTELSAGEMGEVIDQDDDDAESDEVQGVVVRLANKIISDAYRAGVSDIHIEPQGKNLPCRIRFRRDGSCYTYQSIPASHRTALVSRLKIMAQLDIAERRKPQDGKIRFRMADGKVIELRVAVIPTSGVNNEDIVMRILAASKPIPLDKLGMHPDNYERFSSIVREPYGLILVVGPTGSGKTTTLHSALGFINREDIKIWTAEDPVEITQPGLRQVNVQPKIGFDFAAAMRAFLRADPDVIMIGEMRDHETAATGIEASLTGHLVFSTLHTNSAPETVTRLLDMGLDPFNFADALLAVLAQRLTRTLCKACKQEKPASKDLFDELRNAYGPAEFDRDLKRTWSPDFQLQTAVGCGECADTGYRGRMGIHELLMGSDGLKKVVLESKTVDEIRKVAIAEGMLTLLRDGIIKVLDGHTDLSQVRAVCMK</sequence>
<dbReference type="PANTHER" id="PTHR30258">
    <property type="entry name" value="TYPE II SECRETION SYSTEM PROTEIN GSPE-RELATED"/>
    <property type="match status" value="1"/>
</dbReference>
<protein>
    <submittedName>
        <fullName evidence="5">Flp pilus assembly complex ATPase component TadA</fullName>
    </submittedName>
</protein>
<evidence type="ECO:0000259" key="4">
    <source>
        <dbReference type="PROSITE" id="PS00662"/>
    </source>
</evidence>
<dbReference type="InterPro" id="IPR003593">
    <property type="entry name" value="AAA+_ATPase"/>
</dbReference>
<dbReference type="GO" id="GO:0005886">
    <property type="term" value="C:plasma membrane"/>
    <property type="evidence" value="ECO:0007669"/>
    <property type="project" value="TreeGrafter"/>
</dbReference>
<evidence type="ECO:0000313" key="6">
    <source>
        <dbReference type="Proteomes" id="UP000664417"/>
    </source>
</evidence>
<dbReference type="PANTHER" id="PTHR30258:SF1">
    <property type="entry name" value="PROTEIN TRANSPORT PROTEIN HOFB HOMOLOG"/>
    <property type="match status" value="1"/>
</dbReference>
<dbReference type="Pfam" id="PF01590">
    <property type="entry name" value="GAF"/>
    <property type="match status" value="1"/>
</dbReference>